<dbReference type="OrthoDB" id="425534at2759"/>
<evidence type="ECO:0000313" key="7">
    <source>
        <dbReference type="Proteomes" id="UP000027361"/>
    </source>
</evidence>
<feature type="signal peptide" evidence="3">
    <location>
        <begin position="1"/>
        <end position="29"/>
    </location>
</feature>
<accession>A0A066VES1</accession>
<evidence type="ECO:0000256" key="2">
    <source>
        <dbReference type="ARBA" id="ARBA00022801"/>
    </source>
</evidence>
<keyword evidence="3" id="KW-0732">Signal</keyword>
<dbReference type="OMA" id="RTWPRAN"/>
<dbReference type="STRING" id="1037660.A0A066VES1"/>
<dbReference type="AlphaFoldDB" id="A0A066VES1"/>
<dbReference type="Gene3D" id="3.40.50.1820">
    <property type="entry name" value="alpha/beta hydrolase"/>
    <property type="match status" value="1"/>
</dbReference>
<evidence type="ECO:0000313" key="6">
    <source>
        <dbReference type="EMBL" id="KDN37254.1"/>
    </source>
</evidence>
<dbReference type="EMBL" id="JMSN01000143">
    <property type="protein sequence ID" value="KDN37254.1"/>
    <property type="molecule type" value="Genomic_DNA"/>
</dbReference>
<proteinExistence type="inferred from homology"/>
<feature type="domain" description="Peptidase S33 tripeptidyl aminopeptidase-like C-terminal" evidence="5">
    <location>
        <begin position="482"/>
        <end position="582"/>
    </location>
</feature>
<comment type="similarity">
    <text evidence="1">Belongs to the peptidase S33 family.</text>
</comment>
<evidence type="ECO:0000256" key="3">
    <source>
        <dbReference type="SAM" id="SignalP"/>
    </source>
</evidence>
<dbReference type="SUPFAM" id="SSF53474">
    <property type="entry name" value="alpha/beta-Hydrolases"/>
    <property type="match status" value="1"/>
</dbReference>
<keyword evidence="7" id="KW-1185">Reference proteome</keyword>
<evidence type="ECO:0000259" key="5">
    <source>
        <dbReference type="Pfam" id="PF08386"/>
    </source>
</evidence>
<dbReference type="InterPro" id="IPR013595">
    <property type="entry name" value="Pept_S33_TAP-like_C"/>
</dbReference>
<dbReference type="InterPro" id="IPR051601">
    <property type="entry name" value="Serine_prot/Carboxylest_S33"/>
</dbReference>
<reference evidence="6 7" key="1">
    <citation type="submission" date="2014-05" db="EMBL/GenBank/DDBJ databases">
        <title>Draft genome sequence of a rare smut relative, Tilletiaria anomala UBC 951.</title>
        <authorList>
            <consortium name="DOE Joint Genome Institute"/>
            <person name="Toome M."/>
            <person name="Kuo A."/>
            <person name="Henrissat B."/>
            <person name="Lipzen A."/>
            <person name="Tritt A."/>
            <person name="Yoshinaga Y."/>
            <person name="Zane M."/>
            <person name="Barry K."/>
            <person name="Grigoriev I.V."/>
            <person name="Spatafora J.W."/>
            <person name="Aimea M.C."/>
        </authorList>
    </citation>
    <scope>NUCLEOTIDE SEQUENCE [LARGE SCALE GENOMIC DNA]</scope>
    <source>
        <strain evidence="6 7">UBC 951</strain>
    </source>
</reference>
<organism evidence="6 7">
    <name type="scientific">Tilletiaria anomala (strain ATCC 24038 / CBS 436.72 / UBC 951)</name>
    <dbReference type="NCBI Taxonomy" id="1037660"/>
    <lineage>
        <taxon>Eukaryota</taxon>
        <taxon>Fungi</taxon>
        <taxon>Dikarya</taxon>
        <taxon>Basidiomycota</taxon>
        <taxon>Ustilaginomycotina</taxon>
        <taxon>Exobasidiomycetes</taxon>
        <taxon>Georgefischeriales</taxon>
        <taxon>Tilletiariaceae</taxon>
        <taxon>Tilletiaria</taxon>
    </lineage>
</organism>
<comment type="caution">
    <text evidence="6">The sequence shown here is derived from an EMBL/GenBank/DDBJ whole genome shotgun (WGS) entry which is preliminary data.</text>
</comment>
<gene>
    <name evidence="6" type="ORF">K437DRAFT_259849</name>
</gene>
<keyword evidence="2 6" id="KW-0378">Hydrolase</keyword>
<dbReference type="GO" id="GO:0016787">
    <property type="term" value="F:hydrolase activity"/>
    <property type="evidence" value="ECO:0007669"/>
    <property type="project" value="UniProtKB-KW"/>
</dbReference>
<dbReference type="Pfam" id="PF00561">
    <property type="entry name" value="Abhydrolase_1"/>
    <property type="match status" value="1"/>
</dbReference>
<evidence type="ECO:0000256" key="1">
    <source>
        <dbReference type="ARBA" id="ARBA00010088"/>
    </source>
</evidence>
<dbReference type="Pfam" id="PF08386">
    <property type="entry name" value="Abhydrolase_4"/>
    <property type="match status" value="1"/>
</dbReference>
<dbReference type="Proteomes" id="UP000027361">
    <property type="component" value="Unassembled WGS sequence"/>
</dbReference>
<dbReference type="PANTHER" id="PTHR43248">
    <property type="entry name" value="2-SUCCINYL-6-HYDROXY-2,4-CYCLOHEXADIENE-1-CARBOXYLATE SYNTHASE"/>
    <property type="match status" value="1"/>
</dbReference>
<evidence type="ECO:0000259" key="4">
    <source>
        <dbReference type="Pfam" id="PF00561"/>
    </source>
</evidence>
<sequence>MPAGKVRRCTAVLLCVAATAFLCPPSWRTAHFPFPSQWTSPASLSSAVAPLPPEGDVDVGTLSLGDIHWHQCPEDIDSDKFECGRLSAPLNYLNSTTDRRRASIYVTRYKARVAEHPQELTRREDVLGTIVLNPGGPGGSGVDFMTTPRPVANNLTFSDLFNQLTKGRYDYLSFDPRGVGRTWPRANCWKSPADSCVNNMVRASQGMYGSIKGGGDAHLGELLAEMELVSQVCAQNEETRDTLQYIGTTATARDMRLLYTAVGDTGLNYWGFSYGSTLGATFADMFPSEVRRLVIDGVMQPAYYYQGLWNDTFINTDGVLDGFYDECAKAGDECALAKGLGSRAGLKKSHHQHLVDTIRGKVERLYERLGQKPVVVANATHPGLLTWSDLHDTIFHALYAPVSWNALAQDLQRLIDGDPVPFFEKHGLKPCETGAITHRKPSSAEATVAITCGDTGRRFVQRPTVKYWKVFLKQMFRLSHHFGATFSESIQCHGSWQIHSNEPWLGDFTSPTAHPLLMIGNSYDPVTPYANAVVMSSLFPNSSAVLRRGYGHCSISQKSRCIEHIVGDYFLDGTLPPNGTVCDVDSWDQPLFGTKPSQYMQQQEVEALHEGVAGQLLTHAAADIAAFQRGRRLLGV</sequence>
<name>A0A066VES1_TILAU</name>
<dbReference type="HOGENOM" id="CLU_013364_5_2_1"/>
<dbReference type="InParanoid" id="A0A066VES1"/>
<dbReference type="RefSeq" id="XP_013240319.1">
    <property type="nucleotide sequence ID" value="XM_013384865.1"/>
</dbReference>
<protein>
    <submittedName>
        <fullName evidence="6">Alpha/beta-hydrolase</fullName>
    </submittedName>
</protein>
<dbReference type="InterPro" id="IPR029058">
    <property type="entry name" value="AB_hydrolase_fold"/>
</dbReference>
<feature type="domain" description="AB hydrolase-1" evidence="4">
    <location>
        <begin position="129"/>
        <end position="331"/>
    </location>
</feature>
<feature type="chain" id="PRO_5001628146" evidence="3">
    <location>
        <begin position="30"/>
        <end position="636"/>
    </location>
</feature>
<dbReference type="PANTHER" id="PTHR43248:SF25">
    <property type="entry name" value="AB HYDROLASE-1 DOMAIN-CONTAINING PROTEIN-RELATED"/>
    <property type="match status" value="1"/>
</dbReference>
<dbReference type="InterPro" id="IPR000073">
    <property type="entry name" value="AB_hydrolase_1"/>
</dbReference>
<dbReference type="GeneID" id="25265395"/>